<gene>
    <name evidence="2" type="ORF">STAS_15474</name>
</gene>
<comment type="caution">
    <text evidence="2">The sequence shown here is derived from an EMBL/GenBank/DDBJ whole genome shotgun (WGS) entry which is preliminary data.</text>
</comment>
<evidence type="ECO:0000313" key="3">
    <source>
        <dbReference type="Proteomes" id="UP000325081"/>
    </source>
</evidence>
<keyword evidence="3" id="KW-1185">Reference proteome</keyword>
<feature type="region of interest" description="Disordered" evidence="1">
    <location>
        <begin position="1"/>
        <end position="26"/>
    </location>
</feature>
<dbReference type="GO" id="GO:0016874">
    <property type="term" value="F:ligase activity"/>
    <property type="evidence" value="ECO:0007669"/>
    <property type="project" value="UniProtKB-KW"/>
</dbReference>
<organism evidence="2 3">
    <name type="scientific">Striga asiatica</name>
    <name type="common">Asiatic witchweed</name>
    <name type="synonym">Buchnera asiatica</name>
    <dbReference type="NCBI Taxonomy" id="4170"/>
    <lineage>
        <taxon>Eukaryota</taxon>
        <taxon>Viridiplantae</taxon>
        <taxon>Streptophyta</taxon>
        <taxon>Embryophyta</taxon>
        <taxon>Tracheophyta</taxon>
        <taxon>Spermatophyta</taxon>
        <taxon>Magnoliopsida</taxon>
        <taxon>eudicotyledons</taxon>
        <taxon>Gunneridae</taxon>
        <taxon>Pentapetalae</taxon>
        <taxon>asterids</taxon>
        <taxon>lamiids</taxon>
        <taxon>Lamiales</taxon>
        <taxon>Orobanchaceae</taxon>
        <taxon>Buchnereae</taxon>
        <taxon>Striga</taxon>
    </lineage>
</organism>
<evidence type="ECO:0000313" key="2">
    <source>
        <dbReference type="EMBL" id="GER38920.1"/>
    </source>
</evidence>
<dbReference type="EMBL" id="BKCP01005561">
    <property type="protein sequence ID" value="GER38920.1"/>
    <property type="molecule type" value="Genomic_DNA"/>
</dbReference>
<feature type="non-terminal residue" evidence="2">
    <location>
        <position position="1"/>
    </location>
</feature>
<proteinExistence type="predicted"/>
<reference evidence="3" key="1">
    <citation type="journal article" date="2019" name="Curr. Biol.">
        <title>Genome Sequence of Striga asiatica Provides Insight into the Evolution of Plant Parasitism.</title>
        <authorList>
            <person name="Yoshida S."/>
            <person name="Kim S."/>
            <person name="Wafula E.K."/>
            <person name="Tanskanen J."/>
            <person name="Kim Y.M."/>
            <person name="Honaas L."/>
            <person name="Yang Z."/>
            <person name="Spallek T."/>
            <person name="Conn C.E."/>
            <person name="Ichihashi Y."/>
            <person name="Cheong K."/>
            <person name="Cui S."/>
            <person name="Der J.P."/>
            <person name="Gundlach H."/>
            <person name="Jiao Y."/>
            <person name="Hori C."/>
            <person name="Ishida J.K."/>
            <person name="Kasahara H."/>
            <person name="Kiba T."/>
            <person name="Kim M.S."/>
            <person name="Koo N."/>
            <person name="Laohavisit A."/>
            <person name="Lee Y.H."/>
            <person name="Lumba S."/>
            <person name="McCourt P."/>
            <person name="Mortimer J.C."/>
            <person name="Mutuku J.M."/>
            <person name="Nomura T."/>
            <person name="Sasaki-Sekimoto Y."/>
            <person name="Seto Y."/>
            <person name="Wang Y."/>
            <person name="Wakatake T."/>
            <person name="Sakakibara H."/>
            <person name="Demura T."/>
            <person name="Yamaguchi S."/>
            <person name="Yoneyama K."/>
            <person name="Manabe R.I."/>
            <person name="Nelson D.C."/>
            <person name="Schulman A.H."/>
            <person name="Timko M.P."/>
            <person name="dePamphilis C.W."/>
            <person name="Choi D."/>
            <person name="Shirasu K."/>
        </authorList>
    </citation>
    <scope>NUCLEOTIDE SEQUENCE [LARGE SCALE GENOMIC DNA]</scope>
    <source>
        <strain evidence="3">cv. UVA1</strain>
    </source>
</reference>
<evidence type="ECO:0000256" key="1">
    <source>
        <dbReference type="SAM" id="MobiDB-lite"/>
    </source>
</evidence>
<name>A0A5A7Q1E4_STRAF</name>
<dbReference type="Proteomes" id="UP000325081">
    <property type="component" value="Unassembled WGS sequence"/>
</dbReference>
<accession>A0A5A7Q1E4</accession>
<sequence>NAHSKHTHTQSRSPTTTSSPPFANIHPFSPTFWPPEHLHAAASASTCTCTTTTASHLAAGFLLVGAFQLAVVRFLSLSSPFSAHHQHPATAIATAQNQSAVEHLHHHPPPATTRSKVTEVDGGWQAGRGRLLRREARLLSGTRSSSPAGQLVFSGGTTRILRRDEVVFSCGTRSSSPAG</sequence>
<keyword evidence="2" id="KW-0436">Ligase</keyword>
<dbReference type="AlphaFoldDB" id="A0A5A7Q1E4"/>
<feature type="region of interest" description="Disordered" evidence="1">
    <location>
        <begin position="98"/>
        <end position="119"/>
    </location>
</feature>
<protein>
    <submittedName>
        <fullName evidence="2">Isoleucine--tRNA ligase</fullName>
    </submittedName>
</protein>